<evidence type="ECO:0000256" key="4">
    <source>
        <dbReference type="ARBA" id="ARBA00023125"/>
    </source>
</evidence>
<dbReference type="GO" id="GO:0003677">
    <property type="term" value="F:DNA binding"/>
    <property type="evidence" value="ECO:0007669"/>
    <property type="project" value="UniProtKB-KW"/>
</dbReference>
<keyword evidence="2" id="KW-0677">Repeat</keyword>
<dbReference type="PROSITE" id="PS50863">
    <property type="entry name" value="B3"/>
    <property type="match status" value="1"/>
</dbReference>
<dbReference type="InterPro" id="IPR039218">
    <property type="entry name" value="REM_fam"/>
</dbReference>
<sequence>MAGAGGAGRFGEERDRQPQFFKVFVPEYSSVRLKIPKGFVENNMKGEKGNCVNLVVSGGQKWRVGFVVKRKDWFFNKGWKAFLKGNAVSSFDFLVFRYLGSMAFHVTIFGPNGCAKLSASSGDLPKAVGVDTEKRRQNRQNLFKRVQMGSEKRGPGRHHVFTPAEQKAADSFTSSLPFFVKTLAWKSKQSPIMYLPHSSLKQHSITCSHNQRIVLRSLDGYRQQVKIGKYPYVCSLGEGLTQFMRHVNASDGDVLIFQVLSRFPLEMLVQIADKTT</sequence>
<protein>
    <recommendedName>
        <fullName evidence="7">TF-B3 domain-containing protein</fullName>
    </recommendedName>
</protein>
<keyword evidence="3" id="KW-0805">Transcription regulation</keyword>
<reference evidence="8" key="1">
    <citation type="submission" date="2021-01" db="UniProtKB">
        <authorList>
            <consortium name="EnsemblPlants"/>
        </authorList>
    </citation>
    <scope>IDENTIFICATION</scope>
</reference>
<evidence type="ECO:0000256" key="1">
    <source>
        <dbReference type="ARBA" id="ARBA00004123"/>
    </source>
</evidence>
<dbReference type="PANTHER" id="PTHR31674">
    <property type="entry name" value="B3 DOMAIN-CONTAINING PROTEIN REM-LIKE 3-RELATED"/>
    <property type="match status" value="1"/>
</dbReference>
<accession>A0A7N0R8J5</accession>
<dbReference type="CDD" id="cd10017">
    <property type="entry name" value="B3_DNA"/>
    <property type="match status" value="1"/>
</dbReference>
<keyword evidence="9" id="KW-1185">Reference proteome</keyword>
<dbReference type="EnsemblPlants" id="Kaladp0001s0197.1.v1.1">
    <property type="protein sequence ID" value="Kaladp0001s0197.1.v1.1"/>
    <property type="gene ID" value="Kaladp0001s0197.v1.1"/>
</dbReference>
<organism evidence="8 9">
    <name type="scientific">Kalanchoe fedtschenkoi</name>
    <name type="common">Lavender scallops</name>
    <name type="synonym">South American air plant</name>
    <dbReference type="NCBI Taxonomy" id="63787"/>
    <lineage>
        <taxon>Eukaryota</taxon>
        <taxon>Viridiplantae</taxon>
        <taxon>Streptophyta</taxon>
        <taxon>Embryophyta</taxon>
        <taxon>Tracheophyta</taxon>
        <taxon>Spermatophyta</taxon>
        <taxon>Magnoliopsida</taxon>
        <taxon>eudicotyledons</taxon>
        <taxon>Gunneridae</taxon>
        <taxon>Pentapetalae</taxon>
        <taxon>Saxifragales</taxon>
        <taxon>Crassulaceae</taxon>
        <taxon>Kalanchoe</taxon>
    </lineage>
</organism>
<evidence type="ECO:0000259" key="7">
    <source>
        <dbReference type="PROSITE" id="PS50863"/>
    </source>
</evidence>
<dbReference type="Gramene" id="Kaladp0001s0197.1.v1.1">
    <property type="protein sequence ID" value="Kaladp0001s0197.1.v1.1"/>
    <property type="gene ID" value="Kaladp0001s0197.v1.1"/>
</dbReference>
<evidence type="ECO:0000256" key="3">
    <source>
        <dbReference type="ARBA" id="ARBA00023015"/>
    </source>
</evidence>
<feature type="domain" description="TF-B3" evidence="7">
    <location>
        <begin position="18"/>
        <end position="112"/>
    </location>
</feature>
<name>A0A7N0R8J5_KALFE</name>
<comment type="subcellular location">
    <subcellularLocation>
        <location evidence="1">Nucleus</location>
    </subcellularLocation>
</comment>
<dbReference type="SUPFAM" id="SSF101936">
    <property type="entry name" value="DNA-binding pseudobarrel domain"/>
    <property type="match status" value="2"/>
</dbReference>
<proteinExistence type="predicted"/>
<dbReference type="InterPro" id="IPR015300">
    <property type="entry name" value="DNA-bd_pseudobarrel_sf"/>
</dbReference>
<keyword evidence="6" id="KW-0539">Nucleus</keyword>
<dbReference type="Gene3D" id="2.40.330.10">
    <property type="entry name" value="DNA-binding pseudobarrel domain"/>
    <property type="match status" value="2"/>
</dbReference>
<dbReference type="AlphaFoldDB" id="A0A7N0R8J5"/>
<keyword evidence="5" id="KW-0804">Transcription</keyword>
<dbReference type="Proteomes" id="UP000594263">
    <property type="component" value="Unplaced"/>
</dbReference>
<dbReference type="PANTHER" id="PTHR31674:SF62">
    <property type="entry name" value="B3 DOMAIN-CONTAINING PROTEIN REM14-RELATED"/>
    <property type="match status" value="1"/>
</dbReference>
<keyword evidence="4" id="KW-0238">DNA-binding</keyword>
<dbReference type="GO" id="GO:0005634">
    <property type="term" value="C:nucleus"/>
    <property type="evidence" value="ECO:0007669"/>
    <property type="project" value="UniProtKB-SubCell"/>
</dbReference>
<dbReference type="Pfam" id="PF02362">
    <property type="entry name" value="B3"/>
    <property type="match status" value="1"/>
</dbReference>
<evidence type="ECO:0000256" key="6">
    <source>
        <dbReference type="ARBA" id="ARBA00023242"/>
    </source>
</evidence>
<evidence type="ECO:0000256" key="2">
    <source>
        <dbReference type="ARBA" id="ARBA00022737"/>
    </source>
</evidence>
<evidence type="ECO:0000313" key="8">
    <source>
        <dbReference type="EnsemblPlants" id="Kaladp0001s0197.1.v1.1"/>
    </source>
</evidence>
<dbReference type="SMART" id="SM01019">
    <property type="entry name" value="B3"/>
    <property type="match status" value="1"/>
</dbReference>
<evidence type="ECO:0000256" key="5">
    <source>
        <dbReference type="ARBA" id="ARBA00023163"/>
    </source>
</evidence>
<dbReference type="InterPro" id="IPR003340">
    <property type="entry name" value="B3_DNA-bd"/>
</dbReference>
<evidence type="ECO:0000313" key="9">
    <source>
        <dbReference type="Proteomes" id="UP000594263"/>
    </source>
</evidence>